<reference evidence="3" key="1">
    <citation type="submission" date="2020-11" db="EMBL/GenBank/DDBJ databases">
        <authorList>
            <consortium name="DOE Joint Genome Institute"/>
            <person name="Ahrendt S."/>
            <person name="Riley R."/>
            <person name="Andreopoulos W."/>
            <person name="Labutti K."/>
            <person name="Pangilinan J."/>
            <person name="Ruiz-Duenas F.J."/>
            <person name="Barrasa J.M."/>
            <person name="Sanchez-Garcia M."/>
            <person name="Camarero S."/>
            <person name="Miyauchi S."/>
            <person name="Serrano A."/>
            <person name="Linde D."/>
            <person name="Babiker R."/>
            <person name="Drula E."/>
            <person name="Ayuso-Fernandez I."/>
            <person name="Pacheco R."/>
            <person name="Padilla G."/>
            <person name="Ferreira P."/>
            <person name="Barriuso J."/>
            <person name="Kellner H."/>
            <person name="Castanera R."/>
            <person name="Alfaro M."/>
            <person name="Ramirez L."/>
            <person name="Pisabarro A.G."/>
            <person name="Kuo A."/>
            <person name="Tritt A."/>
            <person name="Lipzen A."/>
            <person name="He G."/>
            <person name="Yan M."/>
            <person name="Ng V."/>
            <person name="Cullen D."/>
            <person name="Martin F."/>
            <person name="Rosso M.-N."/>
            <person name="Henrissat B."/>
            <person name="Hibbett D."/>
            <person name="Martinez A.T."/>
            <person name="Grigoriev I.V."/>
        </authorList>
    </citation>
    <scope>NUCLEOTIDE SEQUENCE</scope>
    <source>
        <strain evidence="3">CIRM-BRFM 674</strain>
    </source>
</reference>
<dbReference type="SMART" id="SM00256">
    <property type="entry name" value="FBOX"/>
    <property type="match status" value="1"/>
</dbReference>
<dbReference type="Pfam" id="PF00646">
    <property type="entry name" value="F-box"/>
    <property type="match status" value="1"/>
</dbReference>
<gene>
    <name evidence="3" type="ORF">BDN70DRAFT_886846</name>
</gene>
<sequence length="715" mass="79976">MSTRSAKIAAALKLQKIAAASDDEESEVYESDDLGRALSEEEGDYGSEDKKGRKGMPPAKRAKTGSTPRKQALAPAKVPLRRGKKSLSLLPTMPLDVLFEILGQLSPKDLLSVSRTNKLFRETLLSSGAKTVWKYALKGKGVPECPSDLIEPRWTSLLFGTRCESCGAKNIQTVDFRLRRRVCVKCRRVNLLVTSKARKVFPDCDEIVLDLIPSTEVGGWTNGRHSSSQFYWHSDIDEMTHTLATYTHDKHLGIPGAQNALSGFIEQRTAHVDKIHSSAIKFQEWFNLTALERYKETNYAKHERFKAIKARFLDLGYHADDIEYIKRKKECNQKAALSDASIRNRRRQLLFSCYTDYKASLSPLQWKYMPDMMELEEKDPFKTNMKSAYDLELTKASFAATLFPAAIAQIQDELKARLAQALAEASEPGHVLALDCLDLATSVFCCMGTCQSEIYVVGTDDILSHNCGTYTSTTYSQPYKYKSRDFEIHPTGAKIARSLIICAGLDPEKTLASEMDNKDLRFACNPCQNNKVGYTWRNALAHRTRNHSGFGILPSNWCILSPDETVVLKQNEAKDSKWAMQNWQCSYCPAFLTSPNSWSGCCGVSRETATQHVQTVHAIASPAVPIDIFYFEKRVTPFRSPEKLKYTIPPPPPRPKGSVLPAHPSDVVDKICLSCSSGSQAARNRLFMLSGVIAHLRAKHSVNDPQQGVHWAVKT</sequence>
<dbReference type="EMBL" id="MU155519">
    <property type="protein sequence ID" value="KAF9472579.1"/>
    <property type="molecule type" value="Genomic_DNA"/>
</dbReference>
<dbReference type="OrthoDB" id="2322499at2759"/>
<protein>
    <recommendedName>
        <fullName evidence="2">F-box domain-containing protein</fullName>
    </recommendedName>
</protein>
<keyword evidence="4" id="KW-1185">Reference proteome</keyword>
<accession>A0A9P5YNK3</accession>
<organism evidence="3 4">
    <name type="scientific">Pholiota conissans</name>
    <dbReference type="NCBI Taxonomy" id="109636"/>
    <lineage>
        <taxon>Eukaryota</taxon>
        <taxon>Fungi</taxon>
        <taxon>Dikarya</taxon>
        <taxon>Basidiomycota</taxon>
        <taxon>Agaricomycotina</taxon>
        <taxon>Agaricomycetes</taxon>
        <taxon>Agaricomycetidae</taxon>
        <taxon>Agaricales</taxon>
        <taxon>Agaricineae</taxon>
        <taxon>Strophariaceae</taxon>
        <taxon>Pholiota</taxon>
    </lineage>
</organism>
<comment type="caution">
    <text evidence="3">The sequence shown here is derived from an EMBL/GenBank/DDBJ whole genome shotgun (WGS) entry which is preliminary data.</text>
</comment>
<evidence type="ECO:0000259" key="2">
    <source>
        <dbReference type="PROSITE" id="PS50181"/>
    </source>
</evidence>
<proteinExistence type="predicted"/>
<dbReference type="AlphaFoldDB" id="A0A9P5YNK3"/>
<evidence type="ECO:0000313" key="3">
    <source>
        <dbReference type="EMBL" id="KAF9472579.1"/>
    </source>
</evidence>
<dbReference type="CDD" id="cd09917">
    <property type="entry name" value="F-box_SF"/>
    <property type="match status" value="1"/>
</dbReference>
<dbReference type="InterPro" id="IPR036047">
    <property type="entry name" value="F-box-like_dom_sf"/>
</dbReference>
<feature type="domain" description="F-box" evidence="2">
    <location>
        <begin position="87"/>
        <end position="136"/>
    </location>
</feature>
<dbReference type="SUPFAM" id="SSF81383">
    <property type="entry name" value="F-box domain"/>
    <property type="match status" value="1"/>
</dbReference>
<name>A0A9P5YNK3_9AGAR</name>
<dbReference type="PROSITE" id="PS50181">
    <property type="entry name" value="FBOX"/>
    <property type="match status" value="1"/>
</dbReference>
<dbReference type="InterPro" id="IPR001810">
    <property type="entry name" value="F-box_dom"/>
</dbReference>
<feature type="region of interest" description="Disordered" evidence="1">
    <location>
        <begin position="19"/>
        <end position="77"/>
    </location>
</feature>
<evidence type="ECO:0000256" key="1">
    <source>
        <dbReference type="SAM" id="MobiDB-lite"/>
    </source>
</evidence>
<feature type="compositionally biased region" description="Acidic residues" evidence="1">
    <location>
        <begin position="21"/>
        <end position="32"/>
    </location>
</feature>
<evidence type="ECO:0000313" key="4">
    <source>
        <dbReference type="Proteomes" id="UP000807469"/>
    </source>
</evidence>
<dbReference type="Proteomes" id="UP000807469">
    <property type="component" value="Unassembled WGS sequence"/>
</dbReference>